<reference evidence="1" key="1">
    <citation type="submission" date="2023-05" db="EMBL/GenBank/DDBJ databases">
        <authorList>
            <person name="Stuckert A."/>
        </authorList>
    </citation>
    <scope>NUCLEOTIDE SEQUENCE</scope>
</reference>
<gene>
    <name evidence="1" type="ORF">SPARVUS_LOCUS11199840</name>
</gene>
<protein>
    <submittedName>
        <fullName evidence="1">Uncharacterized protein</fullName>
    </submittedName>
</protein>
<sequence length="51" mass="5422">QCHLSVPSVPPHQCPSVPPITVHQCSLSVPITAASLAHISEGEKSLIHKIF</sequence>
<proteinExistence type="predicted"/>
<dbReference type="EMBL" id="CATNWA010016273">
    <property type="protein sequence ID" value="CAI9591356.1"/>
    <property type="molecule type" value="Genomic_DNA"/>
</dbReference>
<feature type="non-terminal residue" evidence="1">
    <location>
        <position position="1"/>
    </location>
</feature>
<evidence type="ECO:0000313" key="1">
    <source>
        <dbReference type="EMBL" id="CAI9591356.1"/>
    </source>
</evidence>
<dbReference type="Proteomes" id="UP001162483">
    <property type="component" value="Unassembled WGS sequence"/>
</dbReference>
<organism evidence="1 2">
    <name type="scientific">Staurois parvus</name>
    <dbReference type="NCBI Taxonomy" id="386267"/>
    <lineage>
        <taxon>Eukaryota</taxon>
        <taxon>Metazoa</taxon>
        <taxon>Chordata</taxon>
        <taxon>Craniata</taxon>
        <taxon>Vertebrata</taxon>
        <taxon>Euteleostomi</taxon>
        <taxon>Amphibia</taxon>
        <taxon>Batrachia</taxon>
        <taxon>Anura</taxon>
        <taxon>Neobatrachia</taxon>
        <taxon>Ranoidea</taxon>
        <taxon>Ranidae</taxon>
        <taxon>Staurois</taxon>
    </lineage>
</organism>
<evidence type="ECO:0000313" key="2">
    <source>
        <dbReference type="Proteomes" id="UP001162483"/>
    </source>
</evidence>
<name>A0ABN9F2Q7_9NEOB</name>
<accession>A0ABN9F2Q7</accession>
<keyword evidence="2" id="KW-1185">Reference proteome</keyword>
<comment type="caution">
    <text evidence="1">The sequence shown here is derived from an EMBL/GenBank/DDBJ whole genome shotgun (WGS) entry which is preliminary data.</text>
</comment>